<keyword evidence="4 6" id="KW-1133">Transmembrane helix</keyword>
<proteinExistence type="predicted"/>
<reference evidence="7 8" key="1">
    <citation type="submission" date="2017-08" db="EMBL/GenBank/DDBJ databases">
        <title>Infants hospitalized years apart are colonized by the same room-sourced microbial strains.</title>
        <authorList>
            <person name="Brooks B."/>
            <person name="Olm M.R."/>
            <person name="Firek B.A."/>
            <person name="Baker R."/>
            <person name="Thomas B.C."/>
            <person name="Morowitz M.J."/>
            <person name="Banfield J.F."/>
        </authorList>
    </citation>
    <scope>NUCLEOTIDE SEQUENCE [LARGE SCALE GENOMIC DNA]</scope>
    <source>
        <strain evidence="7">S2_005_001_R2_27</strain>
    </source>
</reference>
<comment type="caution">
    <text evidence="7">The sequence shown here is derived from an EMBL/GenBank/DDBJ whole genome shotgun (WGS) entry which is preliminary data.</text>
</comment>
<accession>A0A2W5R1K6</accession>
<name>A0A2W5R1K6_ANCNO</name>
<dbReference type="Pfam" id="PF01810">
    <property type="entry name" value="LysE"/>
    <property type="match status" value="1"/>
</dbReference>
<keyword evidence="2" id="KW-1003">Cell membrane</keyword>
<keyword evidence="3 6" id="KW-0812">Transmembrane</keyword>
<evidence type="ECO:0000256" key="4">
    <source>
        <dbReference type="ARBA" id="ARBA00022989"/>
    </source>
</evidence>
<dbReference type="GO" id="GO:0005886">
    <property type="term" value="C:plasma membrane"/>
    <property type="evidence" value="ECO:0007669"/>
    <property type="project" value="UniProtKB-SubCell"/>
</dbReference>
<comment type="subcellular location">
    <subcellularLocation>
        <location evidence="1">Cell membrane</location>
        <topology evidence="1">Multi-pass membrane protein</topology>
    </subcellularLocation>
</comment>
<feature type="transmembrane region" description="Helical" evidence="6">
    <location>
        <begin position="145"/>
        <end position="165"/>
    </location>
</feature>
<dbReference type="PANTHER" id="PTHR30086">
    <property type="entry name" value="ARGININE EXPORTER PROTEIN ARGO"/>
    <property type="match status" value="1"/>
</dbReference>
<evidence type="ECO:0000256" key="1">
    <source>
        <dbReference type="ARBA" id="ARBA00004651"/>
    </source>
</evidence>
<evidence type="ECO:0000256" key="6">
    <source>
        <dbReference type="SAM" id="Phobius"/>
    </source>
</evidence>
<dbReference type="EMBL" id="QFQD01000019">
    <property type="protein sequence ID" value="PZQ83456.1"/>
    <property type="molecule type" value="Genomic_DNA"/>
</dbReference>
<dbReference type="AlphaFoldDB" id="A0A2W5R1K6"/>
<dbReference type="InterPro" id="IPR001123">
    <property type="entry name" value="LeuE-type"/>
</dbReference>
<dbReference type="Proteomes" id="UP000248887">
    <property type="component" value="Unassembled WGS sequence"/>
</dbReference>
<evidence type="ECO:0000256" key="5">
    <source>
        <dbReference type="ARBA" id="ARBA00023136"/>
    </source>
</evidence>
<evidence type="ECO:0000313" key="7">
    <source>
        <dbReference type="EMBL" id="PZQ83456.1"/>
    </source>
</evidence>
<evidence type="ECO:0000313" key="8">
    <source>
        <dbReference type="Proteomes" id="UP000248887"/>
    </source>
</evidence>
<feature type="transmembrane region" description="Helical" evidence="6">
    <location>
        <begin position="185"/>
        <end position="203"/>
    </location>
</feature>
<dbReference type="GO" id="GO:0015171">
    <property type="term" value="F:amino acid transmembrane transporter activity"/>
    <property type="evidence" value="ECO:0007669"/>
    <property type="project" value="TreeGrafter"/>
</dbReference>
<feature type="transmembrane region" description="Helical" evidence="6">
    <location>
        <begin position="111"/>
        <end position="133"/>
    </location>
</feature>
<evidence type="ECO:0000256" key="2">
    <source>
        <dbReference type="ARBA" id="ARBA00022475"/>
    </source>
</evidence>
<sequence>MHLIDLIIFAAALALAAASPGPSVIAIIARTLVRGREGSAPLVAGIVLGDMVWLAAAALGLAALAAALGSLFVLVRLAAAAYLVYLAWKLWTATSAAADVVPIREADSRLGLFLTGLGMTLGNPKAMAFYLALLPSIVDLNHLTLIGFAELCGVIAVVLVAVFATYVTLAHRARRFVGSARGTRLINRACGTAMVGAAVLVATK</sequence>
<protein>
    <submittedName>
        <fullName evidence="7">Lysine transporter LysE</fullName>
    </submittedName>
</protein>
<evidence type="ECO:0000256" key="3">
    <source>
        <dbReference type="ARBA" id="ARBA00022692"/>
    </source>
</evidence>
<organism evidence="7 8">
    <name type="scientific">Ancylobacter novellus</name>
    <name type="common">Thiobacillus novellus</name>
    <dbReference type="NCBI Taxonomy" id="921"/>
    <lineage>
        <taxon>Bacteria</taxon>
        <taxon>Pseudomonadati</taxon>
        <taxon>Pseudomonadota</taxon>
        <taxon>Alphaproteobacteria</taxon>
        <taxon>Hyphomicrobiales</taxon>
        <taxon>Xanthobacteraceae</taxon>
        <taxon>Ancylobacter</taxon>
    </lineage>
</organism>
<keyword evidence="5 6" id="KW-0472">Membrane</keyword>
<feature type="transmembrane region" description="Helical" evidence="6">
    <location>
        <begin position="42"/>
        <end position="64"/>
    </location>
</feature>
<gene>
    <name evidence="7" type="ORF">DI549_08005</name>
</gene>
<dbReference type="PANTHER" id="PTHR30086:SF20">
    <property type="entry name" value="ARGININE EXPORTER PROTEIN ARGO-RELATED"/>
    <property type="match status" value="1"/>
</dbReference>